<dbReference type="Pfam" id="PF00015">
    <property type="entry name" value="MCPsignal"/>
    <property type="match status" value="1"/>
</dbReference>
<gene>
    <name evidence="8" type="ORF">BN765_01225</name>
</gene>
<comment type="similarity">
    <text evidence="2">Belongs to the methyl-accepting chemotaxis (MCP) protein family.</text>
</comment>
<keyword evidence="5" id="KW-1133">Transmembrane helix</keyword>
<keyword evidence="5" id="KW-0472">Membrane</keyword>
<dbReference type="EMBL" id="CBBU010000026">
    <property type="protein sequence ID" value="CDA38743.1"/>
    <property type="molecule type" value="Genomic_DNA"/>
</dbReference>
<evidence type="ECO:0000313" key="9">
    <source>
        <dbReference type="Proteomes" id="UP000018175"/>
    </source>
</evidence>
<feature type="coiled-coil region" evidence="4">
    <location>
        <begin position="351"/>
        <end position="396"/>
    </location>
</feature>
<evidence type="ECO:0000256" key="2">
    <source>
        <dbReference type="ARBA" id="ARBA00029447"/>
    </source>
</evidence>
<dbReference type="PROSITE" id="PS50885">
    <property type="entry name" value="HAMP"/>
    <property type="match status" value="1"/>
</dbReference>
<sequence length="570" mass="61664">MFKKMNNKKIKGRLDYVFRLIIISFSVVAVVICVMMIYMSMDYRRVLTRYAFPQGDIATAMSEAAEIRGASRGVVGYDSVSLINSMKQQHDEYVEAFEDKLEQIRPLMSSKAGKECMYKIDKAWAEYKEIDEQVIKLGATTDANQSMKAQTMMQKEMAPKYEALDNALNELMDTNVAKGNAEKLKLEILLKIAIVAAVGIIAAVVVVASKSARAIAKSIEAPLDGMMARFETFAQGDLDSPFPEVETKDEISDLIDSAHAMAERLHNIISDAGRLMGEMADGNFAIATEHEDQYTGAFNALLLGIRNMNRQMNSTLKGVEDASKQVAEGSANLSDAAQSLAEGATDQAATVEEMQATINDLNEGIQKTAEQLESSYKEAERYADTAENSRESMEALMGAMARISEASEKIGNIISEIESIASQTNLLSLNASIEAARAGDAGRGFAVVADQIRTLAEQSAKSAVDSRNLIEASIYEVGEGNKIAAKASDSLKEVVDGVQSIAENAKKMSDVSTSQAAGMEQADVAIARIAEVVQANSATSQETSATSEELTAQATTLSEMVAQFKLRNDL</sequence>
<dbReference type="Pfam" id="PF00672">
    <property type="entry name" value="HAMP"/>
    <property type="match status" value="1"/>
</dbReference>
<dbReference type="InterPro" id="IPR004089">
    <property type="entry name" value="MCPsignal_dom"/>
</dbReference>
<evidence type="ECO:0000313" key="8">
    <source>
        <dbReference type="EMBL" id="CDA38743.1"/>
    </source>
</evidence>
<keyword evidence="1" id="KW-0145">Chemotaxis</keyword>
<dbReference type="Gene3D" id="1.10.287.950">
    <property type="entry name" value="Methyl-accepting chemotaxis protein"/>
    <property type="match status" value="1"/>
</dbReference>
<evidence type="ECO:0000256" key="3">
    <source>
        <dbReference type="PROSITE-ProRule" id="PRU00284"/>
    </source>
</evidence>
<evidence type="ECO:0000259" key="7">
    <source>
        <dbReference type="PROSITE" id="PS50885"/>
    </source>
</evidence>
<dbReference type="PANTHER" id="PTHR43531:SF11">
    <property type="entry name" value="METHYL-ACCEPTING CHEMOTAXIS PROTEIN 3"/>
    <property type="match status" value="1"/>
</dbReference>
<dbReference type="GO" id="GO:0005886">
    <property type="term" value="C:plasma membrane"/>
    <property type="evidence" value="ECO:0007669"/>
    <property type="project" value="TreeGrafter"/>
</dbReference>
<dbReference type="InterPro" id="IPR051310">
    <property type="entry name" value="MCP_chemotaxis"/>
</dbReference>
<dbReference type="InterPro" id="IPR003660">
    <property type="entry name" value="HAMP_dom"/>
</dbReference>
<reference evidence="8" key="1">
    <citation type="submission" date="2012-11" db="EMBL/GenBank/DDBJ databases">
        <title>Dependencies among metagenomic species, viruses, plasmids and units of genetic variation.</title>
        <authorList>
            <person name="Nielsen H.B."/>
            <person name="Almeida M."/>
            <person name="Juncker A.S."/>
            <person name="Rasmussen S."/>
            <person name="Li J."/>
            <person name="Sunagawa S."/>
            <person name="Plichta D."/>
            <person name="Gautier L."/>
            <person name="Le Chatelier E."/>
            <person name="Peletier E."/>
            <person name="Bonde I."/>
            <person name="Nielsen T."/>
            <person name="Manichanh C."/>
            <person name="Arumugam M."/>
            <person name="Batto J."/>
            <person name="Santos M.B.Q.D."/>
            <person name="Blom N."/>
            <person name="Borruel N."/>
            <person name="Burgdorf K.S."/>
            <person name="Boumezbeur F."/>
            <person name="Casellas F."/>
            <person name="Dore J."/>
            <person name="Guarner F."/>
            <person name="Hansen T."/>
            <person name="Hildebrand F."/>
            <person name="Kaas R.S."/>
            <person name="Kennedy S."/>
            <person name="Kristiansen K."/>
            <person name="Kultima J.R."/>
            <person name="Leonard P."/>
            <person name="Levenez F."/>
            <person name="Lund O."/>
            <person name="Moumen B."/>
            <person name="Le Paslier D."/>
            <person name="Pons N."/>
            <person name="Pedersen O."/>
            <person name="Prifti E."/>
            <person name="Qin J."/>
            <person name="Raes J."/>
            <person name="Tap J."/>
            <person name="Tims S."/>
            <person name="Ussery D.W."/>
            <person name="Yamada T."/>
            <person name="MetaHit consortium"/>
            <person name="Renault P."/>
            <person name="Sicheritz-Ponten T."/>
            <person name="Bork P."/>
            <person name="Wang J."/>
            <person name="Brunak S."/>
            <person name="Ehrlich S.D."/>
        </authorList>
    </citation>
    <scope>NUCLEOTIDE SEQUENCE [LARGE SCALE GENOMIC DNA]</scope>
</reference>
<feature type="transmembrane region" description="Helical" evidence="5">
    <location>
        <begin position="16"/>
        <end position="39"/>
    </location>
</feature>
<comment type="caution">
    <text evidence="8">The sequence shown here is derived from an EMBL/GenBank/DDBJ whole genome shotgun (WGS) entry which is preliminary data.</text>
</comment>
<organism evidence="8 9">
    <name type="scientific">Lachnospira eligens CAG:72</name>
    <dbReference type="NCBI Taxonomy" id="1263077"/>
    <lineage>
        <taxon>Bacteria</taxon>
        <taxon>Bacillati</taxon>
        <taxon>Bacillota</taxon>
        <taxon>Clostridia</taxon>
        <taxon>Lachnospirales</taxon>
        <taxon>Lachnospiraceae</taxon>
        <taxon>Lachnospira</taxon>
    </lineage>
</organism>
<dbReference type="InterPro" id="IPR004090">
    <property type="entry name" value="Chemotax_Me-accpt_rcpt"/>
</dbReference>
<dbReference type="GO" id="GO:0004888">
    <property type="term" value="F:transmembrane signaling receptor activity"/>
    <property type="evidence" value="ECO:0007669"/>
    <property type="project" value="InterPro"/>
</dbReference>
<dbReference type="Pfam" id="PF12729">
    <property type="entry name" value="4HB_MCP_1"/>
    <property type="match status" value="1"/>
</dbReference>
<dbReference type="PRINTS" id="PR00260">
    <property type="entry name" value="CHEMTRNSDUCR"/>
</dbReference>
<protein>
    <submittedName>
        <fullName evidence="8">Methyl-accepting chemotaxis protein</fullName>
    </submittedName>
</protein>
<feature type="domain" description="HAMP" evidence="7">
    <location>
        <begin position="217"/>
        <end position="270"/>
    </location>
</feature>
<dbReference type="CDD" id="cd06225">
    <property type="entry name" value="HAMP"/>
    <property type="match status" value="1"/>
</dbReference>
<keyword evidence="3" id="KW-0807">Transducer</keyword>
<evidence type="ECO:0000259" key="6">
    <source>
        <dbReference type="PROSITE" id="PS50111"/>
    </source>
</evidence>
<evidence type="ECO:0000256" key="1">
    <source>
        <dbReference type="ARBA" id="ARBA00022500"/>
    </source>
</evidence>
<dbReference type="SMART" id="SM00283">
    <property type="entry name" value="MA"/>
    <property type="match status" value="1"/>
</dbReference>
<dbReference type="AlphaFoldDB" id="R5ZG19"/>
<dbReference type="GO" id="GO:0007165">
    <property type="term" value="P:signal transduction"/>
    <property type="evidence" value="ECO:0007669"/>
    <property type="project" value="UniProtKB-KW"/>
</dbReference>
<feature type="domain" description="Methyl-accepting transducer" evidence="6">
    <location>
        <begin position="322"/>
        <end position="551"/>
    </location>
</feature>
<dbReference type="SUPFAM" id="SSF58104">
    <property type="entry name" value="Methyl-accepting chemotaxis protein (MCP) signaling domain"/>
    <property type="match status" value="1"/>
</dbReference>
<evidence type="ECO:0000256" key="4">
    <source>
        <dbReference type="SAM" id="Coils"/>
    </source>
</evidence>
<keyword evidence="4" id="KW-0175">Coiled coil</keyword>
<accession>R5ZG19</accession>
<dbReference type="Proteomes" id="UP000018175">
    <property type="component" value="Unassembled WGS sequence"/>
</dbReference>
<dbReference type="InterPro" id="IPR024478">
    <property type="entry name" value="HlyB_4HB_MCP"/>
</dbReference>
<proteinExistence type="inferred from homology"/>
<keyword evidence="5" id="KW-0812">Transmembrane</keyword>
<dbReference type="PROSITE" id="PS50111">
    <property type="entry name" value="CHEMOTAXIS_TRANSDUC_2"/>
    <property type="match status" value="1"/>
</dbReference>
<name>R5ZG19_9FIRM</name>
<dbReference type="Gene3D" id="6.10.340.10">
    <property type="match status" value="1"/>
</dbReference>
<dbReference type="PANTHER" id="PTHR43531">
    <property type="entry name" value="PROTEIN ICFG"/>
    <property type="match status" value="1"/>
</dbReference>
<dbReference type="SMART" id="SM00304">
    <property type="entry name" value="HAMP"/>
    <property type="match status" value="2"/>
</dbReference>
<dbReference type="GO" id="GO:0006935">
    <property type="term" value="P:chemotaxis"/>
    <property type="evidence" value="ECO:0007669"/>
    <property type="project" value="UniProtKB-KW"/>
</dbReference>
<evidence type="ECO:0000256" key="5">
    <source>
        <dbReference type="SAM" id="Phobius"/>
    </source>
</evidence>